<evidence type="ECO:0000313" key="2">
    <source>
        <dbReference type="Proteomes" id="UP001159915"/>
    </source>
</evidence>
<sequence length="374" mass="44060">MLFPIHPDTPQCKVFEILNTEVLHFLEKSINAKRFNQSLFTSFSDGLIIKKSACWTNKLTKEKFKGLWNVLPKTIPERQAIYQQIFNAQDVCSFFNDTNLALPLFTQEVHDALKNLTAYLYIKTKDLADIKKQAGESIEEHYQNFIMLNSELCWICGTAQLSQNRTDIRVVDQWRADYDHILCKDTYPAYTVHPANFIPTCHICNSKAKGAKNLLVCPETLNRRKAFYPLVPLRNSCCTFIKTQIILGQDLNDSMVNIRLAFAKMTPNIENKIQIWDGVYQISARVTCHLTTHFYEKVDSQLRANDFNDFQAQLERHSRLPSDCRKSEWSFWWFRLYEFLKDQDNDFLLKIWNFLEWKKKRHQQEEVLSSVFHF</sequence>
<dbReference type="Proteomes" id="UP001159915">
    <property type="component" value="Unassembled WGS sequence"/>
</dbReference>
<comment type="caution">
    <text evidence="1">The sequence shown here is derived from an EMBL/GenBank/DDBJ whole genome shotgun (WGS) entry which is preliminary data.</text>
</comment>
<dbReference type="EMBL" id="JAOCBE010000003">
    <property type="protein sequence ID" value="MDH0971115.1"/>
    <property type="molecule type" value="Genomic_DNA"/>
</dbReference>
<protein>
    <submittedName>
        <fullName evidence="1">Uncharacterized protein</fullName>
    </submittedName>
</protein>
<evidence type="ECO:0000313" key="1">
    <source>
        <dbReference type="EMBL" id="MDH0971115.1"/>
    </source>
</evidence>
<name>A0AA42MWF6_ACIJO</name>
<gene>
    <name evidence="1" type="ORF">N5C10_18395</name>
</gene>
<accession>A0AA42MWF6</accession>
<proteinExistence type="predicted"/>
<organism evidence="1 2">
    <name type="scientific">Acinetobacter johnsonii</name>
    <dbReference type="NCBI Taxonomy" id="40214"/>
    <lineage>
        <taxon>Bacteria</taxon>
        <taxon>Pseudomonadati</taxon>
        <taxon>Pseudomonadota</taxon>
        <taxon>Gammaproteobacteria</taxon>
        <taxon>Moraxellales</taxon>
        <taxon>Moraxellaceae</taxon>
        <taxon>Acinetobacter</taxon>
    </lineage>
</organism>
<reference evidence="1" key="1">
    <citation type="submission" date="2022-09" db="EMBL/GenBank/DDBJ databases">
        <title>Intensive care unit water sources are persistently colonized with multi-drug resistant bacteria and are the site of extensive horizontal gene transfer of antibiotic resistance genes.</title>
        <authorList>
            <person name="Diorio-Toth L."/>
        </authorList>
    </citation>
    <scope>NUCLEOTIDE SEQUENCE</scope>
    <source>
        <strain evidence="1">GD03920</strain>
    </source>
</reference>
<dbReference type="RefSeq" id="WP_178962770.1">
    <property type="nucleotide sequence ID" value="NZ_JAOCBE010000003.1"/>
</dbReference>
<dbReference type="AlphaFoldDB" id="A0AA42MWF6"/>